<evidence type="ECO:0000256" key="1">
    <source>
        <dbReference type="ARBA" id="ARBA00011738"/>
    </source>
</evidence>
<dbReference type="PANTHER" id="PTHR43969">
    <property type="entry name" value="GLUTATHIONE S TRANSFERASE D10, ISOFORM A-RELATED"/>
    <property type="match status" value="1"/>
</dbReference>
<dbReference type="SUPFAM" id="SSF47616">
    <property type="entry name" value="GST C-terminal domain-like"/>
    <property type="match status" value="1"/>
</dbReference>
<dbReference type="EMBL" id="MF036016">
    <property type="protein sequence ID" value="AST11595.1"/>
    <property type="molecule type" value="mRNA"/>
</dbReference>
<comment type="subunit">
    <text evidence="1">Homodimer.</text>
</comment>
<feature type="domain" description="GST N-terminal" evidence="2">
    <location>
        <begin position="1"/>
        <end position="82"/>
    </location>
</feature>
<dbReference type="PANTHER" id="PTHR43969:SF9">
    <property type="entry name" value="GLUTATHIONE S TRANSFERASE D10, ISOFORM A-RELATED"/>
    <property type="match status" value="1"/>
</dbReference>
<accession>A0A223FQW3</accession>
<dbReference type="SUPFAM" id="SSF52833">
    <property type="entry name" value="Thioredoxin-like"/>
    <property type="match status" value="1"/>
</dbReference>
<dbReference type="PROSITE" id="PS50404">
    <property type="entry name" value="GST_NTER"/>
    <property type="match status" value="1"/>
</dbReference>
<dbReference type="Gene3D" id="1.20.1050.10">
    <property type="match status" value="1"/>
</dbReference>
<keyword evidence="4" id="KW-0808">Transferase</keyword>
<dbReference type="GO" id="GO:0004364">
    <property type="term" value="F:glutathione transferase activity"/>
    <property type="evidence" value="ECO:0007669"/>
    <property type="project" value="TreeGrafter"/>
</dbReference>
<dbReference type="Pfam" id="PF00043">
    <property type="entry name" value="GST_C"/>
    <property type="match status" value="1"/>
</dbReference>
<dbReference type="KEGG" id="btab:109041950"/>
<dbReference type="OrthoDB" id="8183779at2759"/>
<dbReference type="SFLD" id="SFLDG00358">
    <property type="entry name" value="Main_(cytGST)"/>
    <property type="match status" value="1"/>
</dbReference>
<dbReference type="CDD" id="cd03177">
    <property type="entry name" value="GST_C_Delta_Epsilon"/>
    <property type="match status" value="1"/>
</dbReference>
<dbReference type="InterPro" id="IPR040079">
    <property type="entry name" value="Glutathione_S-Trfase"/>
</dbReference>
<evidence type="ECO:0000259" key="2">
    <source>
        <dbReference type="PROSITE" id="PS50404"/>
    </source>
</evidence>
<dbReference type="InterPro" id="IPR036282">
    <property type="entry name" value="Glutathione-S-Trfase_C_sf"/>
</dbReference>
<dbReference type="Pfam" id="PF13417">
    <property type="entry name" value="GST_N_3"/>
    <property type="match status" value="1"/>
</dbReference>
<dbReference type="InterPro" id="IPR010987">
    <property type="entry name" value="Glutathione-S-Trfase_C-like"/>
</dbReference>
<dbReference type="FunFam" id="1.20.1050.10:FF:000007">
    <property type="entry name" value="Glutathione S-transferase 1-1"/>
    <property type="match status" value="1"/>
</dbReference>
<dbReference type="AlphaFoldDB" id="A0A223FQW3"/>
<dbReference type="FunFam" id="3.40.30.10:FF:000034">
    <property type="entry name" value="glutathione S-transferase 1"/>
    <property type="match status" value="1"/>
</dbReference>
<evidence type="ECO:0000259" key="3">
    <source>
        <dbReference type="PROSITE" id="PS50405"/>
    </source>
</evidence>
<feature type="domain" description="GST C-terminal" evidence="3">
    <location>
        <begin position="88"/>
        <end position="210"/>
    </location>
</feature>
<evidence type="ECO:0000313" key="4">
    <source>
        <dbReference type="EMBL" id="AST11595.1"/>
    </source>
</evidence>
<dbReference type="PROSITE" id="PS50405">
    <property type="entry name" value="GST_CTER"/>
    <property type="match status" value="1"/>
</dbReference>
<organism evidence="4">
    <name type="scientific">Bemisia tabaci</name>
    <name type="common">Sweetpotato whitefly</name>
    <name type="synonym">Aleurodes tabaci</name>
    <dbReference type="NCBI Taxonomy" id="7038"/>
    <lineage>
        <taxon>Eukaryota</taxon>
        <taxon>Metazoa</taxon>
        <taxon>Ecdysozoa</taxon>
        <taxon>Arthropoda</taxon>
        <taxon>Hexapoda</taxon>
        <taxon>Insecta</taxon>
        <taxon>Pterygota</taxon>
        <taxon>Neoptera</taxon>
        <taxon>Paraneoptera</taxon>
        <taxon>Hemiptera</taxon>
        <taxon>Sternorrhyncha</taxon>
        <taxon>Aleyrodoidea</taxon>
        <taxon>Aleyrodidae</taxon>
        <taxon>Aleyrodinae</taxon>
        <taxon>Bemisia</taxon>
    </lineage>
</organism>
<name>A0A223FQW3_BEMTA</name>
<dbReference type="InterPro" id="IPR004045">
    <property type="entry name" value="Glutathione_S-Trfase_N"/>
</dbReference>
<dbReference type="SFLD" id="SFLDG01153">
    <property type="entry name" value="Main.4:_Theta-like"/>
    <property type="match status" value="1"/>
</dbReference>
<dbReference type="Gene3D" id="3.40.30.10">
    <property type="entry name" value="Glutaredoxin"/>
    <property type="match status" value="1"/>
</dbReference>
<dbReference type="CDD" id="cd03045">
    <property type="entry name" value="GST_N_Delta_Epsilon"/>
    <property type="match status" value="1"/>
</dbReference>
<dbReference type="InterPro" id="IPR036249">
    <property type="entry name" value="Thioredoxin-like_sf"/>
</dbReference>
<dbReference type="GO" id="GO:0006749">
    <property type="term" value="P:glutathione metabolic process"/>
    <property type="evidence" value="ECO:0007669"/>
    <property type="project" value="TreeGrafter"/>
</dbReference>
<dbReference type="SFLD" id="SFLDS00019">
    <property type="entry name" value="Glutathione_Transferase_(cytos"/>
    <property type="match status" value="1"/>
</dbReference>
<proteinExistence type="evidence at transcript level"/>
<reference evidence="4" key="1">
    <citation type="journal article" date="2017" name="Insect Mol. Biol.">
        <title>Identification of glutathione S-transferases in Bemisia tabaci (Hemiptera: Aleyrodidae) and evidence that GSTd7 helps explain the difference in insecticide susceptibility between B. tabaci Middle East-Minor Asia 1 and Mediterranean.</title>
        <authorList>
            <person name="He C."/>
            <person name="Xie W."/>
            <person name="Yang X."/>
            <person name="Wang S.L."/>
            <person name="Wu Q.J."/>
            <person name="Zhang Y.J."/>
        </authorList>
    </citation>
    <scope>NUCLEOTIDE SEQUENCE</scope>
    <source>
        <strain evidence="4">B</strain>
    </source>
</reference>
<protein>
    <submittedName>
        <fullName evidence="4">Glutathione S-transferase d2</fullName>
    </submittedName>
</protein>
<sequence>MPIDLYYVPGSAPCRGVQLAAALVGVELNLKHTDLMKGEHMTPEFIKMNPQHTVPTIDDNGFYLHESRAIITYLFNKYGKEDSQYPKDAEKRAIVDQRLYFDMGTLYQRFGDYFYPTIFGGQPADPEKLKKLEEALGYFDKMLEGSEYAAGSSITLADASLAASISTIDVVGIVDLSKYQNITSWFNKCKAALPDYEEANNKGALAFKALADHLSKKA</sequence>
<dbReference type="InterPro" id="IPR004046">
    <property type="entry name" value="GST_C"/>
</dbReference>